<evidence type="ECO:0000259" key="7">
    <source>
        <dbReference type="PROSITE" id="PS50112"/>
    </source>
</evidence>
<dbReference type="OrthoDB" id="3369at2157"/>
<dbReference type="NCBIfam" id="TIGR00229">
    <property type="entry name" value="sensory_box"/>
    <property type="match status" value="2"/>
</dbReference>
<dbReference type="InterPro" id="IPR035965">
    <property type="entry name" value="PAS-like_dom_sf"/>
</dbReference>
<dbReference type="InterPro" id="IPR013656">
    <property type="entry name" value="PAS_4"/>
</dbReference>
<gene>
    <name evidence="9" type="ORF">HUG10_11555</name>
</gene>
<dbReference type="SUPFAM" id="SSF55781">
    <property type="entry name" value="GAF domain-like"/>
    <property type="match status" value="1"/>
</dbReference>
<dbReference type="Pfam" id="PF13426">
    <property type="entry name" value="PAS_9"/>
    <property type="match status" value="1"/>
</dbReference>
<feature type="domain" description="PAS" evidence="7">
    <location>
        <begin position="309"/>
        <end position="380"/>
    </location>
</feature>
<dbReference type="PANTHER" id="PTHR43304">
    <property type="entry name" value="PHYTOCHROME-LIKE PROTEIN CPH1"/>
    <property type="match status" value="1"/>
</dbReference>
<reference evidence="9 10" key="1">
    <citation type="submission" date="2020-07" db="EMBL/GenBank/DDBJ databases">
        <title>Gai3-2, isolated from salt lake.</title>
        <authorList>
            <person name="Cui H."/>
            <person name="Shi X."/>
        </authorList>
    </citation>
    <scope>NUCLEOTIDE SEQUENCE [LARGE SCALE GENOMIC DNA]</scope>
    <source>
        <strain evidence="9 10">Gai3-2</strain>
    </source>
</reference>
<dbReference type="PROSITE" id="PS50113">
    <property type="entry name" value="PAC"/>
    <property type="match status" value="1"/>
</dbReference>
<evidence type="ECO:0000256" key="5">
    <source>
        <dbReference type="ARBA" id="ARBA00022777"/>
    </source>
</evidence>
<dbReference type="Pfam" id="PF01590">
    <property type="entry name" value="GAF"/>
    <property type="match status" value="1"/>
</dbReference>
<accession>A0A7D5GLN3</accession>
<dbReference type="Gene3D" id="3.30.450.20">
    <property type="entry name" value="PAS domain"/>
    <property type="match status" value="2"/>
</dbReference>
<dbReference type="PRINTS" id="PR00344">
    <property type="entry name" value="BCTRLSENSOR"/>
</dbReference>
<dbReference type="EMBL" id="CP058529">
    <property type="protein sequence ID" value="QLG28144.1"/>
    <property type="molecule type" value="Genomic_DNA"/>
</dbReference>
<keyword evidence="5" id="KW-0418">Kinase</keyword>
<dbReference type="Gene3D" id="3.30.565.10">
    <property type="entry name" value="Histidine kinase-like ATPase, C-terminal domain"/>
    <property type="match status" value="1"/>
</dbReference>
<evidence type="ECO:0000259" key="8">
    <source>
        <dbReference type="PROSITE" id="PS50113"/>
    </source>
</evidence>
<protein>
    <recommendedName>
        <fullName evidence="2">histidine kinase</fullName>
        <ecNumber evidence="2">2.7.13.3</ecNumber>
    </recommendedName>
</protein>
<dbReference type="PROSITE" id="PS50109">
    <property type="entry name" value="HIS_KIN"/>
    <property type="match status" value="1"/>
</dbReference>
<dbReference type="SUPFAM" id="SSF55785">
    <property type="entry name" value="PYP-like sensor domain (PAS domain)"/>
    <property type="match status" value="2"/>
</dbReference>
<dbReference type="GeneID" id="56029478"/>
<keyword evidence="10" id="KW-1185">Reference proteome</keyword>
<dbReference type="GO" id="GO:0000155">
    <property type="term" value="F:phosphorelay sensor kinase activity"/>
    <property type="evidence" value="ECO:0007669"/>
    <property type="project" value="InterPro"/>
</dbReference>
<evidence type="ECO:0000313" key="10">
    <source>
        <dbReference type="Proteomes" id="UP000509750"/>
    </source>
</evidence>
<dbReference type="RefSeq" id="WP_179169719.1">
    <property type="nucleotide sequence ID" value="NZ_CP058529.1"/>
</dbReference>
<dbReference type="InterPro" id="IPR003018">
    <property type="entry name" value="GAF"/>
</dbReference>
<feature type="domain" description="PAC" evidence="8">
    <location>
        <begin position="263"/>
        <end position="315"/>
    </location>
</feature>
<dbReference type="InterPro" id="IPR004358">
    <property type="entry name" value="Sig_transdc_His_kin-like_C"/>
</dbReference>
<dbReference type="SUPFAM" id="SSF55874">
    <property type="entry name" value="ATPase domain of HSP90 chaperone/DNA topoisomerase II/histidine kinase"/>
    <property type="match status" value="1"/>
</dbReference>
<evidence type="ECO:0000256" key="4">
    <source>
        <dbReference type="ARBA" id="ARBA00022679"/>
    </source>
</evidence>
<dbReference type="InterPro" id="IPR000700">
    <property type="entry name" value="PAS-assoc_C"/>
</dbReference>
<dbReference type="SMART" id="SM00065">
    <property type="entry name" value="GAF"/>
    <property type="match status" value="1"/>
</dbReference>
<dbReference type="InterPro" id="IPR003661">
    <property type="entry name" value="HisK_dim/P_dom"/>
</dbReference>
<dbReference type="FunFam" id="3.30.565.10:FF:000006">
    <property type="entry name" value="Sensor histidine kinase WalK"/>
    <property type="match status" value="1"/>
</dbReference>
<keyword evidence="3" id="KW-0597">Phosphoprotein</keyword>
<dbReference type="InterPro" id="IPR000014">
    <property type="entry name" value="PAS"/>
</dbReference>
<dbReference type="Gene3D" id="3.30.450.40">
    <property type="match status" value="1"/>
</dbReference>
<evidence type="ECO:0000259" key="6">
    <source>
        <dbReference type="PROSITE" id="PS50109"/>
    </source>
</evidence>
<feature type="domain" description="PAS" evidence="7">
    <location>
        <begin position="183"/>
        <end position="225"/>
    </location>
</feature>
<evidence type="ECO:0000313" key="9">
    <source>
        <dbReference type="EMBL" id="QLG28144.1"/>
    </source>
</evidence>
<dbReference type="SMART" id="SM00388">
    <property type="entry name" value="HisKA"/>
    <property type="match status" value="1"/>
</dbReference>
<dbReference type="KEGG" id="halg:HUG10_11555"/>
<dbReference type="AlphaFoldDB" id="A0A7D5GLN3"/>
<dbReference type="InterPro" id="IPR036097">
    <property type="entry name" value="HisK_dim/P_sf"/>
</dbReference>
<dbReference type="InterPro" id="IPR001610">
    <property type="entry name" value="PAC"/>
</dbReference>
<comment type="catalytic activity">
    <reaction evidence="1">
        <text>ATP + protein L-histidine = ADP + protein N-phospho-L-histidine.</text>
        <dbReference type="EC" id="2.7.13.3"/>
    </reaction>
</comment>
<dbReference type="SMART" id="SM00091">
    <property type="entry name" value="PAS"/>
    <property type="match status" value="2"/>
</dbReference>
<dbReference type="EC" id="2.7.13.3" evidence="2"/>
<feature type="domain" description="Histidine kinase" evidence="6">
    <location>
        <begin position="437"/>
        <end position="649"/>
    </location>
</feature>
<dbReference type="Pfam" id="PF02518">
    <property type="entry name" value="HATPase_c"/>
    <property type="match status" value="1"/>
</dbReference>
<dbReference type="InterPro" id="IPR036890">
    <property type="entry name" value="HATPase_C_sf"/>
</dbReference>
<dbReference type="CDD" id="cd00130">
    <property type="entry name" value="PAS"/>
    <property type="match status" value="2"/>
</dbReference>
<evidence type="ECO:0000256" key="2">
    <source>
        <dbReference type="ARBA" id="ARBA00012438"/>
    </source>
</evidence>
<proteinExistence type="predicted"/>
<dbReference type="InterPro" id="IPR005467">
    <property type="entry name" value="His_kinase_dom"/>
</dbReference>
<name>A0A7D5GLN3_9EURY</name>
<dbReference type="Pfam" id="PF00512">
    <property type="entry name" value="HisKA"/>
    <property type="match status" value="1"/>
</dbReference>
<dbReference type="SMART" id="SM00086">
    <property type="entry name" value="PAC"/>
    <property type="match status" value="1"/>
</dbReference>
<dbReference type="PANTHER" id="PTHR43304:SF1">
    <property type="entry name" value="PAC DOMAIN-CONTAINING PROTEIN"/>
    <property type="match status" value="1"/>
</dbReference>
<dbReference type="SMART" id="SM00387">
    <property type="entry name" value="HATPase_c"/>
    <property type="match status" value="1"/>
</dbReference>
<dbReference type="InterPro" id="IPR029016">
    <property type="entry name" value="GAF-like_dom_sf"/>
</dbReference>
<dbReference type="Gene3D" id="1.10.287.130">
    <property type="match status" value="1"/>
</dbReference>
<evidence type="ECO:0000256" key="1">
    <source>
        <dbReference type="ARBA" id="ARBA00000085"/>
    </source>
</evidence>
<dbReference type="Proteomes" id="UP000509750">
    <property type="component" value="Chromosome"/>
</dbReference>
<dbReference type="InterPro" id="IPR052162">
    <property type="entry name" value="Sensor_kinase/Photoreceptor"/>
</dbReference>
<organism evidence="9 10">
    <name type="scientific">Halorarum halophilum</name>
    <dbReference type="NCBI Taxonomy" id="2743090"/>
    <lineage>
        <taxon>Archaea</taxon>
        <taxon>Methanobacteriati</taxon>
        <taxon>Methanobacteriota</taxon>
        <taxon>Stenosarchaea group</taxon>
        <taxon>Halobacteria</taxon>
        <taxon>Halobacteriales</taxon>
        <taxon>Haloferacaceae</taxon>
        <taxon>Halorarum</taxon>
    </lineage>
</organism>
<keyword evidence="4" id="KW-0808">Transferase</keyword>
<dbReference type="SUPFAM" id="SSF47384">
    <property type="entry name" value="Homodimeric domain of signal transducing histidine kinase"/>
    <property type="match status" value="1"/>
</dbReference>
<dbReference type="PROSITE" id="PS50112">
    <property type="entry name" value="PAS"/>
    <property type="match status" value="2"/>
</dbReference>
<evidence type="ECO:0000256" key="3">
    <source>
        <dbReference type="ARBA" id="ARBA00022553"/>
    </source>
</evidence>
<dbReference type="CDD" id="cd00082">
    <property type="entry name" value="HisKA"/>
    <property type="match status" value="1"/>
</dbReference>
<sequence length="653" mass="72929">MGSTSDADAELRERIRQQEVVAELGQQALETDDLDQLMHDASVAVAETLDNEYCKVLELLPDGDEVFLRQGIGWQDGLVGNATAPTDLDSQAGYTLLSEEPVIVDDLRTEERFSGPDLLVDHDVVSGISVVVGSLEDPWGVLGVHTTEERAFTEHDANFVQSVANVLASTIENERTKRRLEEETRVKDRIVETSPVGIVIVGADGALQFANERAEEIYGRSEGEIETYSHDDSRFDLVDAQGNPLPEDEAPFTRVMATGEPVFDVELGLRQPDGQRVWVSVNGSPLPANGGEGGSAIFAFTDITERKRLEGESKEILSRVTDAFYALDEEFRFTHVNERAAELLQHSPEELLGENLWEVFPSAAEIDDVWDAFHTALETQEATSYELYYDTLDFWVEANIYPSETGVSVYFRDITDRVEREQALETSNERLEQFAYAASHDLQEPLRMVSSYLQLIEQRSDELSEECLEFLEFAVDGADRMREMVDGLLRYSRVESRGDPFEPVDLESVFANVREDLRVQIEEHQAEITTEDLPRVEGDAGQLRQVLQNLLSNAILYSGDELPRVHVSAERSGSTWTVSVADDGVGIDPGNEDRIFEVFERLHGREEYPGAGIGLALCQRILERHDGEIWVDSEPGEGATFSFTLPAAEDPDQ</sequence>
<dbReference type="InterPro" id="IPR003594">
    <property type="entry name" value="HATPase_dom"/>
</dbReference>
<dbReference type="Pfam" id="PF08448">
    <property type="entry name" value="PAS_4"/>
    <property type="match status" value="1"/>
</dbReference>